<evidence type="ECO:0000259" key="10">
    <source>
        <dbReference type="PROSITE" id="PS50850"/>
    </source>
</evidence>
<evidence type="ECO:0000256" key="7">
    <source>
        <dbReference type="SAM" id="MobiDB-lite"/>
    </source>
</evidence>
<dbReference type="OrthoDB" id="424834at2759"/>
<feature type="region of interest" description="Disordered" evidence="7">
    <location>
        <begin position="447"/>
        <end position="469"/>
    </location>
</feature>
<evidence type="ECO:0000256" key="2">
    <source>
        <dbReference type="ARBA" id="ARBA00008335"/>
    </source>
</evidence>
<keyword evidence="12" id="KW-1185">Reference proteome</keyword>
<evidence type="ECO:0000256" key="5">
    <source>
        <dbReference type="ARBA" id="ARBA00022989"/>
    </source>
</evidence>
<dbReference type="InterPro" id="IPR011701">
    <property type="entry name" value="MFS"/>
</dbReference>
<evidence type="ECO:0000256" key="4">
    <source>
        <dbReference type="ARBA" id="ARBA00022692"/>
    </source>
</evidence>
<dbReference type="PANTHER" id="PTHR23512:SF3">
    <property type="entry name" value="MAJOR FACILITATOR SUPERFAMILY DOMAIN-CONTAINING PROTEIN 1"/>
    <property type="match status" value="1"/>
</dbReference>
<dbReference type="Pfam" id="PF07690">
    <property type="entry name" value="MFS_1"/>
    <property type="match status" value="1"/>
</dbReference>
<evidence type="ECO:0000256" key="9">
    <source>
        <dbReference type="SAM" id="SignalP"/>
    </source>
</evidence>
<feature type="transmembrane region" description="Helical" evidence="8">
    <location>
        <begin position="168"/>
        <end position="192"/>
    </location>
</feature>
<feature type="transmembrane region" description="Helical" evidence="8">
    <location>
        <begin position="248"/>
        <end position="266"/>
    </location>
</feature>
<proteinExistence type="inferred from homology"/>
<evidence type="ECO:0000313" key="12">
    <source>
        <dbReference type="Proteomes" id="UP000683925"/>
    </source>
</evidence>
<feature type="transmembrane region" description="Helical" evidence="8">
    <location>
        <begin position="109"/>
        <end position="131"/>
    </location>
</feature>
<feature type="transmembrane region" description="Helical" evidence="8">
    <location>
        <begin position="50"/>
        <end position="70"/>
    </location>
</feature>
<dbReference type="PANTHER" id="PTHR23512">
    <property type="entry name" value="MAJOR FACILITATOR SUPERFAMILY DOMAIN-CONTAINING PROTEIN 1"/>
    <property type="match status" value="1"/>
</dbReference>
<feature type="transmembrane region" description="Helical" evidence="8">
    <location>
        <begin position="315"/>
        <end position="333"/>
    </location>
</feature>
<evidence type="ECO:0000256" key="3">
    <source>
        <dbReference type="ARBA" id="ARBA00022448"/>
    </source>
</evidence>
<gene>
    <name evidence="11" type="ORF">POCTA_138.1.T1310187</name>
</gene>
<keyword evidence="4 8" id="KW-0812">Transmembrane</keyword>
<keyword evidence="6 8" id="KW-0472">Membrane</keyword>
<feature type="compositionally biased region" description="Basic and acidic residues" evidence="7">
    <location>
        <begin position="493"/>
        <end position="504"/>
    </location>
</feature>
<dbReference type="PROSITE" id="PS50850">
    <property type="entry name" value="MFS"/>
    <property type="match status" value="1"/>
</dbReference>
<feature type="signal peptide" evidence="9">
    <location>
        <begin position="1"/>
        <end position="26"/>
    </location>
</feature>
<dbReference type="GO" id="GO:0022857">
    <property type="term" value="F:transmembrane transporter activity"/>
    <property type="evidence" value="ECO:0007669"/>
    <property type="project" value="InterPro"/>
</dbReference>
<feature type="compositionally biased region" description="Low complexity" evidence="7">
    <location>
        <begin position="455"/>
        <end position="465"/>
    </location>
</feature>
<feature type="transmembrane region" description="Helical" evidence="8">
    <location>
        <begin position="345"/>
        <end position="367"/>
    </location>
</feature>
<comment type="caution">
    <text evidence="11">The sequence shown here is derived from an EMBL/GenBank/DDBJ whole genome shotgun (WGS) entry which is preliminary data.</text>
</comment>
<dbReference type="EMBL" id="CAJJDP010000131">
    <property type="protein sequence ID" value="CAD8204100.1"/>
    <property type="molecule type" value="Genomic_DNA"/>
</dbReference>
<dbReference type="AlphaFoldDB" id="A0A8S1XSQ0"/>
<evidence type="ECO:0000313" key="11">
    <source>
        <dbReference type="EMBL" id="CAD8204100.1"/>
    </source>
</evidence>
<organism evidence="11 12">
    <name type="scientific">Paramecium octaurelia</name>
    <dbReference type="NCBI Taxonomy" id="43137"/>
    <lineage>
        <taxon>Eukaryota</taxon>
        <taxon>Sar</taxon>
        <taxon>Alveolata</taxon>
        <taxon>Ciliophora</taxon>
        <taxon>Intramacronucleata</taxon>
        <taxon>Oligohymenophorea</taxon>
        <taxon>Peniculida</taxon>
        <taxon>Parameciidae</taxon>
        <taxon>Paramecium</taxon>
    </lineage>
</organism>
<name>A0A8S1XSQ0_PAROT</name>
<keyword evidence="3" id="KW-0813">Transport</keyword>
<feature type="domain" description="Major facilitator superfamily (MFS) profile" evidence="10">
    <location>
        <begin position="10"/>
        <end position="436"/>
    </location>
</feature>
<evidence type="ECO:0000256" key="6">
    <source>
        <dbReference type="ARBA" id="ARBA00023136"/>
    </source>
</evidence>
<accession>A0A8S1XSQ0</accession>
<dbReference type="InterPro" id="IPR052187">
    <property type="entry name" value="MFSD1"/>
</dbReference>
<dbReference type="OMA" id="DCIKTAR"/>
<feature type="transmembrane region" description="Helical" evidence="8">
    <location>
        <begin position="379"/>
        <end position="401"/>
    </location>
</feature>
<dbReference type="GO" id="GO:0012505">
    <property type="term" value="C:endomembrane system"/>
    <property type="evidence" value="ECO:0007669"/>
    <property type="project" value="UniProtKB-SubCell"/>
</dbReference>
<comment type="similarity">
    <text evidence="2">Belongs to the major facilitator superfamily.</text>
</comment>
<dbReference type="InterPro" id="IPR020846">
    <property type="entry name" value="MFS_dom"/>
</dbReference>
<dbReference type="Proteomes" id="UP000683925">
    <property type="component" value="Unassembled WGS sequence"/>
</dbReference>
<protein>
    <recommendedName>
        <fullName evidence="10">Major facilitator superfamily (MFS) profile domain-containing protein</fullName>
    </recommendedName>
</protein>
<keyword evidence="5 8" id="KW-1133">Transmembrane helix</keyword>
<evidence type="ECO:0000256" key="8">
    <source>
        <dbReference type="SAM" id="Phobius"/>
    </source>
</evidence>
<feature type="region of interest" description="Disordered" evidence="7">
    <location>
        <begin position="485"/>
        <end position="506"/>
    </location>
</feature>
<feature type="transmembrane region" description="Helical" evidence="8">
    <location>
        <begin position="77"/>
        <end position="97"/>
    </location>
</feature>
<evidence type="ECO:0000256" key="1">
    <source>
        <dbReference type="ARBA" id="ARBA00004127"/>
    </source>
</evidence>
<keyword evidence="9" id="KW-0732">Signal</keyword>
<feature type="chain" id="PRO_5035718428" description="Major facilitator superfamily (MFS) profile domain-containing protein" evidence="9">
    <location>
        <begin position="27"/>
        <end position="522"/>
    </location>
</feature>
<comment type="subcellular location">
    <subcellularLocation>
        <location evidence="1">Endomembrane system</location>
        <topology evidence="1">Multi-pass membrane protein</topology>
    </subcellularLocation>
</comment>
<sequence>MSFRQTRWRFLAVSLAALILLGNNYSFDNPQALQTQIQQQLGINIIQFNLLYSVFALPNIFLTILGGMIIDRLGVRFGIFTFTLIVTIGQLIIALGGKFNQYSLMLLGRAIFGVASENLIIAQSTFVSLWFKGTELATAMGIIMTVPELGGALNSLLTPLIYNSSQKLSVPLFVSVGFCLFSFCCGAVLVYLDKYADKYDQRQADSQYVLEQNIMEKEEGEEDEEEEKQEESKEEISLQDLKQLSGTVWILLMICTFSLCIFIPFLDNANQFCQERFNLSNISAGRAIIITYLTPIFVSPFIGYVVDKVGYRRRWMILTSLLFIISHLLFAILPTPEDGSPQYAAVVPLFLLGVSYAFYSCVMIPCVQYLVEQRIMGTAFGLMGLFESIGACIFPLVSSQIYNTNGDYRQVGFFYMGIGCVNLIFVLTLYFVDKKGSEVLDRINPLEDKSDKESSSTSDDSVASDLTDEDEREYIEMKSNINSLKLQPLETNSDTKSEPGDLKMQRSLSFEYSMQVTKIDNQ</sequence>
<feature type="transmembrane region" description="Helical" evidence="8">
    <location>
        <begin position="413"/>
        <end position="432"/>
    </location>
</feature>
<feature type="transmembrane region" description="Helical" evidence="8">
    <location>
        <begin position="286"/>
        <end position="306"/>
    </location>
</feature>
<reference evidence="11" key="1">
    <citation type="submission" date="2021-01" db="EMBL/GenBank/DDBJ databases">
        <authorList>
            <consortium name="Genoscope - CEA"/>
            <person name="William W."/>
        </authorList>
    </citation>
    <scope>NUCLEOTIDE SEQUENCE</scope>
</reference>